<reference evidence="4 5" key="1">
    <citation type="submission" date="2021-01" db="EMBL/GenBank/DDBJ databases">
        <title>Whole genome shotgun sequence of Asanoa iriomotensis NBRC 100142.</title>
        <authorList>
            <person name="Komaki H."/>
            <person name="Tamura T."/>
        </authorList>
    </citation>
    <scope>NUCLEOTIDE SEQUENCE [LARGE SCALE GENOMIC DNA]</scope>
    <source>
        <strain evidence="4 5">NBRC 100142</strain>
    </source>
</reference>
<dbReference type="CDD" id="cd12108">
    <property type="entry name" value="Hr-like"/>
    <property type="match status" value="1"/>
</dbReference>
<dbReference type="CDD" id="cd01097">
    <property type="entry name" value="Tetrahydromethanopterin_reductase"/>
    <property type="match status" value="1"/>
</dbReference>
<evidence type="ECO:0000313" key="5">
    <source>
        <dbReference type="Proteomes" id="UP000624325"/>
    </source>
</evidence>
<sequence>MTDYGHELMFGTFITPRADAPERVVALAQLSEQAGLDLVTAQDHPYQAAFLDTWTLLSMIVGRTERIRVSPNVANLPLRPPAVLARSAASLDLLSGGRVELGLGAGAFWDAIAANGGPTRTPAESVEALAEGIAVIRGIWGQAGRSVRVDGKHYQVRGAKVGPEPAHDIGIWVGAYKPRMLRLIGRLADGWLPTLGYVQPDQLPELNKLIDDAAVKAGRSPADIRRLANFSPGGGVTGTADQWAEQLAELALTHGLSTFILAGDDATSIQRFGVEVAPAVRELVAAERTHPSTPPVEATPEPQREQVTIGGEIPGLGLTPTPDDGKRLSARALWDESERPVAPRIDEDRRYSRHERARGQQLIDIHDHLRQELAQVRDLVDQVEAGMLGIGEARSAINEMTLRQNNWTLGTYCESYCRLVTTHHTIEDASMLPNLRRADARLGPVTLRLEEEHKVIHEVIEAVDRALVALVAGEGDLKGLRDEVDLLTDTLLSHLSYEERSLVEPLAAYGAH</sequence>
<dbReference type="InterPro" id="IPR036661">
    <property type="entry name" value="Luciferase-like_sf"/>
</dbReference>
<dbReference type="PANTHER" id="PTHR43244:SF1">
    <property type="entry name" value="5,10-METHYLENETETRAHYDROMETHANOPTERIN REDUCTASE"/>
    <property type="match status" value="1"/>
</dbReference>
<accession>A0ABQ4CC53</accession>
<feature type="domain" description="Hemerythrin-like" evidence="3">
    <location>
        <begin position="362"/>
        <end position="503"/>
    </location>
</feature>
<dbReference type="Gene3D" id="1.20.120.520">
    <property type="entry name" value="nmb1532 protein domain like"/>
    <property type="match status" value="1"/>
</dbReference>
<keyword evidence="5" id="KW-1185">Reference proteome</keyword>
<dbReference type="Proteomes" id="UP000624325">
    <property type="component" value="Unassembled WGS sequence"/>
</dbReference>
<evidence type="ECO:0000256" key="1">
    <source>
        <dbReference type="ARBA" id="ARBA00023002"/>
    </source>
</evidence>
<evidence type="ECO:0000259" key="3">
    <source>
        <dbReference type="Pfam" id="PF01814"/>
    </source>
</evidence>
<evidence type="ECO:0008006" key="6">
    <source>
        <dbReference type="Google" id="ProtNLM"/>
    </source>
</evidence>
<dbReference type="Gene3D" id="3.20.20.30">
    <property type="entry name" value="Luciferase-like domain"/>
    <property type="match status" value="1"/>
</dbReference>
<dbReference type="Pfam" id="PF00296">
    <property type="entry name" value="Bac_luciferase"/>
    <property type="match status" value="1"/>
</dbReference>
<proteinExistence type="predicted"/>
<dbReference type="RefSeq" id="WP_203707166.1">
    <property type="nucleotide sequence ID" value="NZ_BAAALU010000001.1"/>
</dbReference>
<dbReference type="PANTHER" id="PTHR43244">
    <property type="match status" value="1"/>
</dbReference>
<gene>
    <name evidence="4" type="ORF">Air01nite_64490</name>
</gene>
<organism evidence="4 5">
    <name type="scientific">Asanoa iriomotensis</name>
    <dbReference type="NCBI Taxonomy" id="234613"/>
    <lineage>
        <taxon>Bacteria</taxon>
        <taxon>Bacillati</taxon>
        <taxon>Actinomycetota</taxon>
        <taxon>Actinomycetes</taxon>
        <taxon>Micromonosporales</taxon>
        <taxon>Micromonosporaceae</taxon>
        <taxon>Asanoa</taxon>
    </lineage>
</organism>
<dbReference type="InterPro" id="IPR011251">
    <property type="entry name" value="Luciferase-like_dom"/>
</dbReference>
<keyword evidence="1" id="KW-0560">Oxidoreductase</keyword>
<dbReference type="Pfam" id="PF01814">
    <property type="entry name" value="Hemerythrin"/>
    <property type="match status" value="1"/>
</dbReference>
<protein>
    <recommendedName>
        <fullName evidence="6">Alkanesulfonate monooxygenase SsuD/methylene tetrahydromethanopterin reductase-like flavin-dependent oxidoreductase (Luciferase family)</fullName>
    </recommendedName>
</protein>
<evidence type="ECO:0000259" key="2">
    <source>
        <dbReference type="Pfam" id="PF00296"/>
    </source>
</evidence>
<dbReference type="InterPro" id="IPR050564">
    <property type="entry name" value="F420-G6PD/mer"/>
</dbReference>
<dbReference type="SUPFAM" id="SSF51679">
    <property type="entry name" value="Bacterial luciferase-like"/>
    <property type="match status" value="1"/>
</dbReference>
<evidence type="ECO:0000313" key="4">
    <source>
        <dbReference type="EMBL" id="GIF60354.1"/>
    </source>
</evidence>
<dbReference type="EMBL" id="BONC01000065">
    <property type="protein sequence ID" value="GIF60354.1"/>
    <property type="molecule type" value="Genomic_DNA"/>
</dbReference>
<comment type="caution">
    <text evidence="4">The sequence shown here is derived from an EMBL/GenBank/DDBJ whole genome shotgun (WGS) entry which is preliminary data.</text>
</comment>
<name>A0ABQ4CC53_9ACTN</name>
<dbReference type="InterPro" id="IPR012312">
    <property type="entry name" value="Hemerythrin-like"/>
</dbReference>
<feature type="domain" description="Luciferase-like" evidence="2">
    <location>
        <begin position="10"/>
        <end position="230"/>
    </location>
</feature>